<proteinExistence type="predicted"/>
<evidence type="ECO:0000313" key="1">
    <source>
        <dbReference type="EMBL" id="KAH3781698.1"/>
    </source>
</evidence>
<sequence length="56" mass="6079">MHAAINGIYDVIINPHVSTRSLIIERISNPSVPLTVCEVEAFTGRTLLCIDLCLGV</sequence>
<reference evidence="1" key="1">
    <citation type="journal article" date="2019" name="bioRxiv">
        <title>The Genome of the Zebra Mussel, Dreissena polymorpha: A Resource for Invasive Species Research.</title>
        <authorList>
            <person name="McCartney M.A."/>
            <person name="Auch B."/>
            <person name="Kono T."/>
            <person name="Mallez S."/>
            <person name="Zhang Y."/>
            <person name="Obille A."/>
            <person name="Becker A."/>
            <person name="Abrahante J.E."/>
            <person name="Garbe J."/>
            <person name="Badalamenti J.P."/>
            <person name="Herman A."/>
            <person name="Mangelson H."/>
            <person name="Liachko I."/>
            <person name="Sullivan S."/>
            <person name="Sone E.D."/>
            <person name="Koren S."/>
            <person name="Silverstein K.A.T."/>
            <person name="Beckman K.B."/>
            <person name="Gohl D.M."/>
        </authorList>
    </citation>
    <scope>NUCLEOTIDE SEQUENCE</scope>
    <source>
        <strain evidence="1">Duluth1</strain>
        <tissue evidence="1">Whole animal</tissue>
    </source>
</reference>
<evidence type="ECO:0000313" key="2">
    <source>
        <dbReference type="Proteomes" id="UP000828390"/>
    </source>
</evidence>
<organism evidence="1 2">
    <name type="scientific">Dreissena polymorpha</name>
    <name type="common">Zebra mussel</name>
    <name type="synonym">Mytilus polymorpha</name>
    <dbReference type="NCBI Taxonomy" id="45954"/>
    <lineage>
        <taxon>Eukaryota</taxon>
        <taxon>Metazoa</taxon>
        <taxon>Spiralia</taxon>
        <taxon>Lophotrochozoa</taxon>
        <taxon>Mollusca</taxon>
        <taxon>Bivalvia</taxon>
        <taxon>Autobranchia</taxon>
        <taxon>Heteroconchia</taxon>
        <taxon>Euheterodonta</taxon>
        <taxon>Imparidentia</taxon>
        <taxon>Neoheterodontei</taxon>
        <taxon>Myida</taxon>
        <taxon>Dreissenoidea</taxon>
        <taxon>Dreissenidae</taxon>
        <taxon>Dreissena</taxon>
    </lineage>
</organism>
<dbReference type="EMBL" id="JAIWYP010000008">
    <property type="protein sequence ID" value="KAH3781698.1"/>
    <property type="molecule type" value="Genomic_DNA"/>
</dbReference>
<dbReference type="Proteomes" id="UP000828390">
    <property type="component" value="Unassembled WGS sequence"/>
</dbReference>
<gene>
    <name evidence="1" type="ORF">DPMN_159600</name>
</gene>
<comment type="caution">
    <text evidence="1">The sequence shown here is derived from an EMBL/GenBank/DDBJ whole genome shotgun (WGS) entry which is preliminary data.</text>
</comment>
<keyword evidence="2" id="KW-1185">Reference proteome</keyword>
<name>A0A9D4IRV6_DREPO</name>
<reference evidence="1" key="2">
    <citation type="submission" date="2020-11" db="EMBL/GenBank/DDBJ databases">
        <authorList>
            <person name="McCartney M.A."/>
            <person name="Auch B."/>
            <person name="Kono T."/>
            <person name="Mallez S."/>
            <person name="Becker A."/>
            <person name="Gohl D.M."/>
            <person name="Silverstein K.A.T."/>
            <person name="Koren S."/>
            <person name="Bechman K.B."/>
            <person name="Herman A."/>
            <person name="Abrahante J.E."/>
            <person name="Garbe J."/>
        </authorList>
    </citation>
    <scope>NUCLEOTIDE SEQUENCE</scope>
    <source>
        <strain evidence="1">Duluth1</strain>
        <tissue evidence="1">Whole animal</tissue>
    </source>
</reference>
<accession>A0A9D4IRV6</accession>
<protein>
    <submittedName>
        <fullName evidence="1">Uncharacterized protein</fullName>
    </submittedName>
</protein>
<dbReference type="AlphaFoldDB" id="A0A9D4IRV6"/>